<dbReference type="InterPro" id="IPR000795">
    <property type="entry name" value="T_Tr_GTP-bd_dom"/>
</dbReference>
<dbReference type="CDD" id="cd03699">
    <property type="entry name" value="EF4_II"/>
    <property type="match status" value="1"/>
</dbReference>
<comment type="catalytic activity">
    <reaction evidence="9">
        <text>GTP + H2O = GDP + phosphate + H(+)</text>
        <dbReference type="Rhea" id="RHEA:19669"/>
        <dbReference type="ChEBI" id="CHEBI:15377"/>
        <dbReference type="ChEBI" id="CHEBI:15378"/>
        <dbReference type="ChEBI" id="CHEBI:37565"/>
        <dbReference type="ChEBI" id="CHEBI:43474"/>
        <dbReference type="ChEBI" id="CHEBI:58189"/>
        <dbReference type="EC" id="3.6.5.n1"/>
    </reaction>
</comment>
<evidence type="ECO:0000256" key="3">
    <source>
        <dbReference type="ARBA" id="ARBA00022792"/>
    </source>
</evidence>
<feature type="repeat" description="PPR" evidence="10">
    <location>
        <begin position="980"/>
        <end position="1014"/>
    </location>
</feature>
<name>A0A1Y1UJC2_9TREE</name>
<dbReference type="FunFam" id="3.30.70.870:FF:000004">
    <property type="entry name" value="Translation factor GUF1, mitochondrial"/>
    <property type="match status" value="1"/>
</dbReference>
<dbReference type="EMBL" id="NBSH01000005">
    <property type="protein sequence ID" value="ORX37594.1"/>
    <property type="molecule type" value="Genomic_DNA"/>
</dbReference>
<keyword evidence="6 9" id="KW-0496">Mitochondrion</keyword>
<keyword evidence="14" id="KW-1185">Reference proteome</keyword>
<dbReference type="Pfam" id="PF06421">
    <property type="entry name" value="LepA_C"/>
    <property type="match status" value="1"/>
</dbReference>
<dbReference type="Gene3D" id="3.30.70.2570">
    <property type="entry name" value="Elongation factor 4, C-terminal domain"/>
    <property type="match status" value="1"/>
</dbReference>
<dbReference type="FunFam" id="3.30.70.2570:FF:000001">
    <property type="entry name" value="Translation factor GUF1, mitochondrial"/>
    <property type="match status" value="1"/>
</dbReference>
<evidence type="ECO:0000256" key="7">
    <source>
        <dbReference type="ARBA" id="ARBA00023134"/>
    </source>
</evidence>
<dbReference type="InterPro" id="IPR011990">
    <property type="entry name" value="TPR-like_helical_dom_sf"/>
</dbReference>
<dbReference type="InterPro" id="IPR002885">
    <property type="entry name" value="PPR_rpt"/>
</dbReference>
<dbReference type="Gene3D" id="3.40.50.300">
    <property type="entry name" value="P-loop containing nucleotide triphosphate hydrolases"/>
    <property type="match status" value="1"/>
</dbReference>
<feature type="region of interest" description="Disordered" evidence="11">
    <location>
        <begin position="1168"/>
        <end position="1193"/>
    </location>
</feature>
<feature type="binding site" evidence="9">
    <location>
        <begin position="90"/>
        <end position="97"/>
    </location>
    <ligand>
        <name>GTP</name>
        <dbReference type="ChEBI" id="CHEBI:37565"/>
    </ligand>
</feature>
<dbReference type="InParanoid" id="A0A1Y1UJC2"/>
<comment type="similarity">
    <text evidence="1">Belongs to the TRAFAC class translation factor GTPase superfamily. Classic translation factor GTPase family. LepA subfamily.</text>
</comment>
<dbReference type="GO" id="GO:0005759">
    <property type="term" value="C:mitochondrial matrix"/>
    <property type="evidence" value="ECO:0007669"/>
    <property type="project" value="UniProtKB-UniRule"/>
</dbReference>
<dbReference type="InterPro" id="IPR009000">
    <property type="entry name" value="Transl_B-barrel_sf"/>
</dbReference>
<protein>
    <recommendedName>
        <fullName evidence="12">Tr-type G domain-containing protein</fullName>
    </recommendedName>
</protein>
<dbReference type="GO" id="GO:0097177">
    <property type="term" value="F:mitochondrial ribosome binding"/>
    <property type="evidence" value="ECO:0007669"/>
    <property type="project" value="TreeGrafter"/>
</dbReference>
<evidence type="ECO:0000256" key="2">
    <source>
        <dbReference type="ARBA" id="ARBA00022741"/>
    </source>
</evidence>
<dbReference type="GO" id="GO:0045727">
    <property type="term" value="P:positive regulation of translation"/>
    <property type="evidence" value="ECO:0007669"/>
    <property type="project" value="UniProtKB-UniRule"/>
</dbReference>
<dbReference type="InterPro" id="IPR013842">
    <property type="entry name" value="LepA_CTD"/>
</dbReference>
<dbReference type="GO" id="GO:0005525">
    <property type="term" value="F:GTP binding"/>
    <property type="evidence" value="ECO:0007669"/>
    <property type="project" value="UniProtKB-UniRule"/>
</dbReference>
<evidence type="ECO:0000256" key="10">
    <source>
        <dbReference type="PROSITE-ProRule" id="PRU00708"/>
    </source>
</evidence>
<keyword evidence="3 9" id="KW-0999">Mitochondrion inner membrane</keyword>
<keyword evidence="8 9" id="KW-0472">Membrane</keyword>
<evidence type="ECO:0000256" key="1">
    <source>
        <dbReference type="ARBA" id="ARBA00005454"/>
    </source>
</evidence>
<dbReference type="InterPro" id="IPR004161">
    <property type="entry name" value="EFTu-like_2"/>
</dbReference>
<feature type="compositionally biased region" description="Basic residues" evidence="11">
    <location>
        <begin position="1060"/>
        <end position="1072"/>
    </location>
</feature>
<dbReference type="Pfam" id="PF00009">
    <property type="entry name" value="GTP_EFTU"/>
    <property type="match status" value="1"/>
</dbReference>
<evidence type="ECO:0000256" key="11">
    <source>
        <dbReference type="SAM" id="MobiDB-lite"/>
    </source>
</evidence>
<dbReference type="OrthoDB" id="1074at2759"/>
<dbReference type="NCBIfam" id="TIGR00756">
    <property type="entry name" value="PPR"/>
    <property type="match status" value="1"/>
</dbReference>
<dbReference type="InterPro" id="IPR000640">
    <property type="entry name" value="EFG_V-like"/>
</dbReference>
<comment type="subcellular location">
    <subcellularLocation>
        <location evidence="9">Mitochondrion inner membrane</location>
        <topology evidence="9">Peripheral membrane protein</topology>
        <orientation evidence="9">Matrix side</orientation>
    </subcellularLocation>
</comment>
<sequence length="1262" mass="141283">MSSAVAGPSKRFCAHCLKASWACRVAQNAARRASIGSTLHRASSVISNIDRYRMFSTSQVLEAKKPKLEVAKIDMEQFPPERIRNFSIIAHIDHGKSTLADRLLQMTNTLPSDSSPQFLDKLKVERERGITVKAQTVSIIHTHTDGQKYLINLIDTPGHVDFSYEVSRSLGACEGGLLLVDSSQGIQAQTLSVFYVALEADLTILGVINKIDLPHADAETVSETMETTLGIDKAGHMRISAKSGLGVDQVLNQVIEGLPPPRKREENDGKLRGLVFDTYYDHFRGVVALIRIMSGSVRVGDRIRFLQADRKYEVAEIGINNPDETPVNVLQEGQVGYLICSMKNSEEAHIGDTICHESALVEPLPGFKPTKSMVFAGVFPTDTADFDKLEEAIERLTLNDRSVTIAKETSAALMQGFRLGFLGTLHMDVFKQRLEDEYSSEVIITAPTVPYRVTKGGVSKTISNPCEFPEHTAGYIVEEPMVHSTIIVPTDYLGPLMDLCSKYRSRQLEYKILETNRAILRYAFPLSEIVTDFFSALKSTSSGFASFDYEEAGYEESDMIKVNILLNGHAVDALSMIVHQSAAQHTGKEWCTKMKEVIPRQQFELAIQASAGGKIIARETVKAVRKDVTSGLYGGHYERKKKHLVKQKEGKKRLKRLAGNIEVPQSAFFSVLSRSYATTVPTPGLSLRDHLARQLGKEVVGNEAPSLQLPKSIPRIQLPELTDRPLSLPVVSPYLRATHLSSLYSQLSPSARPQPGQLMDTFSTLQDFSSDTPVLTHDEILEVMQKLSQSMKREGTPTYEARQMMRVATRALERLQGQNAVGDLLNISTGVAIFKRPPLKAINQLERHLERIKDSQSPAFRDAVRLLLRLCAKRPDAERFQKWWYKAQDTGLDVQLYGSRLILLQSMGSTQRIEELFVQGMEDLQNVERSGIEFANKALGVATEDGNWPFAAKVYHLLTGQRIADVDETFSLKGVRSKGDRVTYSTMLDGLCHHGLLSEAYQVLLDMDKANHTPFITEYSSLFVGFSRYGEIKDPNHSTESRTAYSLFPPFEIFDDGSSKKKSNRRERKQPRRWNGEAYESDWSRSALDDVFASLMALRPGMRRVEDLDNQSLRLDPYRAPKPQTAINVLLAYARVTGCDVQVLNQVWDKMDTKFSAGEWTEWRVSHGSKDRSISGPTRHLSQAGGQHDDQEANKHGDWVFWKTNQRLTRLVLGLKGILAGEDVSDQSSKRETKTSQHRQPKHLGNTGFFSNLISEHINLHR</sequence>
<dbReference type="GeneID" id="33555585"/>
<dbReference type="GO" id="GO:0003924">
    <property type="term" value="F:GTPase activity"/>
    <property type="evidence" value="ECO:0007669"/>
    <property type="project" value="UniProtKB-UniRule"/>
</dbReference>
<dbReference type="InterPro" id="IPR038363">
    <property type="entry name" value="LepA_C_sf"/>
</dbReference>
<evidence type="ECO:0000256" key="8">
    <source>
        <dbReference type="ARBA" id="ARBA00023136"/>
    </source>
</evidence>
<dbReference type="InterPro" id="IPR006297">
    <property type="entry name" value="EF-4"/>
</dbReference>
<feature type="domain" description="Tr-type G" evidence="12">
    <location>
        <begin position="81"/>
        <end position="262"/>
    </location>
</feature>
<dbReference type="GO" id="GO:0006412">
    <property type="term" value="P:translation"/>
    <property type="evidence" value="ECO:0007669"/>
    <property type="project" value="UniProtKB-KW"/>
</dbReference>
<gene>
    <name evidence="13" type="ORF">BD324DRAFT_589361</name>
</gene>
<feature type="binding site" evidence="9">
    <location>
        <begin position="155"/>
        <end position="159"/>
    </location>
    <ligand>
        <name>GTP</name>
        <dbReference type="ChEBI" id="CHEBI:37565"/>
    </ligand>
</feature>
<dbReference type="CDD" id="cd01890">
    <property type="entry name" value="LepA"/>
    <property type="match status" value="1"/>
</dbReference>
<feature type="region of interest" description="Disordered" evidence="11">
    <location>
        <begin position="1056"/>
        <end position="1076"/>
    </location>
</feature>
<reference evidence="13 14" key="1">
    <citation type="submission" date="2017-03" db="EMBL/GenBank/DDBJ databases">
        <title>Widespread Adenine N6-methylation of Active Genes in Fungi.</title>
        <authorList>
            <consortium name="DOE Joint Genome Institute"/>
            <person name="Mondo S.J."/>
            <person name="Dannebaum R.O."/>
            <person name="Kuo R.C."/>
            <person name="Louie K.B."/>
            <person name="Bewick A.J."/>
            <person name="Labutti K."/>
            <person name="Haridas S."/>
            <person name="Kuo A."/>
            <person name="Salamov A."/>
            <person name="Ahrendt S.R."/>
            <person name="Lau R."/>
            <person name="Bowen B.P."/>
            <person name="Lipzen A."/>
            <person name="Sullivan W."/>
            <person name="Andreopoulos W.B."/>
            <person name="Clum A."/>
            <person name="Lindquist E."/>
            <person name="Daum C."/>
            <person name="Northen T.R."/>
            <person name="Ramamoorthy G."/>
            <person name="Schmitz R.J."/>
            <person name="Gryganskyi A."/>
            <person name="Culley D."/>
            <person name="Magnuson J."/>
            <person name="James T.Y."/>
            <person name="O'Malley M.A."/>
            <person name="Stajich J.E."/>
            <person name="Spatafora J.W."/>
            <person name="Visel A."/>
            <person name="Grigoriev I.V."/>
        </authorList>
    </citation>
    <scope>NUCLEOTIDE SEQUENCE [LARGE SCALE GENOMIC DNA]</scope>
    <source>
        <strain evidence="13 14">NRRL Y-17943</strain>
    </source>
</reference>
<proteinExistence type="inferred from homology"/>
<dbReference type="Gene3D" id="2.40.30.10">
    <property type="entry name" value="Translation factors"/>
    <property type="match status" value="1"/>
</dbReference>
<comment type="function">
    <text evidence="9">Promotes mitochondrial protein synthesis. May act as a fidelity factor of the translation reaction, by catalyzing a one-codon backward translocation of tRNAs on improperly translocated ribosomes. Binds to mitochondrial ribosomes in a GTP-dependent manner.</text>
</comment>
<dbReference type="PANTHER" id="PTHR43512">
    <property type="entry name" value="TRANSLATION FACTOR GUF1-RELATED"/>
    <property type="match status" value="1"/>
</dbReference>
<dbReference type="NCBIfam" id="TIGR01393">
    <property type="entry name" value="lepA"/>
    <property type="match status" value="1"/>
</dbReference>
<dbReference type="InterPro" id="IPR035647">
    <property type="entry name" value="EFG_III/V"/>
</dbReference>
<evidence type="ECO:0000256" key="4">
    <source>
        <dbReference type="ARBA" id="ARBA00022801"/>
    </source>
</evidence>
<dbReference type="Gene3D" id="3.30.70.870">
    <property type="entry name" value="Elongation Factor G (Translational Gtpase), domain 3"/>
    <property type="match status" value="1"/>
</dbReference>
<dbReference type="Pfam" id="PF12854">
    <property type="entry name" value="PPR_1"/>
    <property type="match status" value="1"/>
</dbReference>
<evidence type="ECO:0000256" key="9">
    <source>
        <dbReference type="HAMAP-Rule" id="MF_03137"/>
    </source>
</evidence>
<dbReference type="STRING" id="4999.A0A1Y1UJC2"/>
<dbReference type="HAMAP" id="MF_00071">
    <property type="entry name" value="LepA"/>
    <property type="match status" value="1"/>
</dbReference>
<keyword evidence="5 9" id="KW-0648">Protein biosynthesis</keyword>
<dbReference type="PANTHER" id="PTHR43512:SF7">
    <property type="entry name" value="TRANSLATION FACTOR GUF1, MITOCHONDRIAL"/>
    <property type="match status" value="1"/>
</dbReference>
<evidence type="ECO:0000313" key="13">
    <source>
        <dbReference type="EMBL" id="ORX37594.1"/>
    </source>
</evidence>
<dbReference type="InterPro" id="IPR035654">
    <property type="entry name" value="LepA_IV"/>
</dbReference>
<dbReference type="SUPFAM" id="SSF50447">
    <property type="entry name" value="Translation proteins"/>
    <property type="match status" value="1"/>
</dbReference>
<dbReference type="CDD" id="cd03709">
    <property type="entry name" value="lepA_C"/>
    <property type="match status" value="1"/>
</dbReference>
<dbReference type="AlphaFoldDB" id="A0A1Y1UJC2"/>
<dbReference type="Proteomes" id="UP000193218">
    <property type="component" value="Unassembled WGS sequence"/>
</dbReference>
<feature type="binding site" evidence="9">
    <location>
        <begin position="209"/>
        <end position="212"/>
    </location>
    <ligand>
        <name>GTP</name>
        <dbReference type="ChEBI" id="CHEBI:37565"/>
    </ligand>
</feature>
<dbReference type="InterPro" id="IPR005225">
    <property type="entry name" value="Small_GTP-bd"/>
</dbReference>
<dbReference type="FunFam" id="3.40.50.300:FF:001496">
    <property type="entry name" value="Translation factor GUF1 homolog, mitochondrial"/>
    <property type="match status" value="1"/>
</dbReference>
<feature type="region of interest" description="Disordered" evidence="11">
    <location>
        <begin position="1224"/>
        <end position="1248"/>
    </location>
</feature>
<keyword evidence="2 9" id="KW-0547">Nucleotide-binding</keyword>
<dbReference type="PROSITE" id="PS51722">
    <property type="entry name" value="G_TR_2"/>
    <property type="match status" value="1"/>
</dbReference>
<keyword evidence="7 9" id="KW-0342">GTP-binding</keyword>
<organism evidence="13 14">
    <name type="scientific">Kockovaella imperatae</name>
    <dbReference type="NCBI Taxonomy" id="4999"/>
    <lineage>
        <taxon>Eukaryota</taxon>
        <taxon>Fungi</taxon>
        <taxon>Dikarya</taxon>
        <taxon>Basidiomycota</taxon>
        <taxon>Agaricomycotina</taxon>
        <taxon>Tremellomycetes</taxon>
        <taxon>Tremellales</taxon>
        <taxon>Cuniculitremaceae</taxon>
        <taxon>Kockovaella</taxon>
    </lineage>
</organism>
<dbReference type="FunFam" id="2.40.30.10:FF:000015">
    <property type="entry name" value="Translation factor GUF1, mitochondrial"/>
    <property type="match status" value="1"/>
</dbReference>
<dbReference type="CDD" id="cd16260">
    <property type="entry name" value="EF4_III"/>
    <property type="match status" value="1"/>
</dbReference>
<accession>A0A1Y1UJC2</accession>
<dbReference type="Pfam" id="PF00679">
    <property type="entry name" value="EFG_C"/>
    <property type="match status" value="1"/>
</dbReference>
<keyword evidence="4 9" id="KW-0378">Hydrolase</keyword>
<dbReference type="PROSITE" id="PS51375">
    <property type="entry name" value="PPR"/>
    <property type="match status" value="1"/>
</dbReference>
<evidence type="ECO:0000256" key="6">
    <source>
        <dbReference type="ARBA" id="ARBA00023128"/>
    </source>
</evidence>
<dbReference type="PROSITE" id="PS00301">
    <property type="entry name" value="G_TR_1"/>
    <property type="match status" value="1"/>
</dbReference>
<dbReference type="GO" id="GO:0005743">
    <property type="term" value="C:mitochondrial inner membrane"/>
    <property type="evidence" value="ECO:0007669"/>
    <property type="project" value="UniProtKB-SubCell"/>
</dbReference>
<evidence type="ECO:0000259" key="12">
    <source>
        <dbReference type="PROSITE" id="PS51722"/>
    </source>
</evidence>
<dbReference type="InterPro" id="IPR027417">
    <property type="entry name" value="P-loop_NTPase"/>
</dbReference>
<dbReference type="Gene3D" id="1.25.40.10">
    <property type="entry name" value="Tetratricopeptide repeat domain"/>
    <property type="match status" value="1"/>
</dbReference>
<dbReference type="NCBIfam" id="TIGR00231">
    <property type="entry name" value="small_GTP"/>
    <property type="match status" value="1"/>
</dbReference>
<dbReference type="PRINTS" id="PR00315">
    <property type="entry name" value="ELONGATNFCT"/>
</dbReference>
<dbReference type="SUPFAM" id="SSF54980">
    <property type="entry name" value="EF-G C-terminal domain-like"/>
    <property type="match status" value="2"/>
</dbReference>
<dbReference type="Gene3D" id="3.30.70.240">
    <property type="match status" value="1"/>
</dbReference>
<dbReference type="FunFam" id="3.30.70.240:FF:000007">
    <property type="entry name" value="Translation factor GUF1, mitochondrial"/>
    <property type="match status" value="1"/>
</dbReference>
<dbReference type="InterPro" id="IPR031157">
    <property type="entry name" value="G_TR_CS"/>
</dbReference>
<comment type="caution">
    <text evidence="13">The sequence shown here is derived from an EMBL/GenBank/DDBJ whole genome shotgun (WGS) entry which is preliminary data.</text>
</comment>
<evidence type="ECO:0000313" key="14">
    <source>
        <dbReference type="Proteomes" id="UP000193218"/>
    </source>
</evidence>
<evidence type="ECO:0000256" key="5">
    <source>
        <dbReference type="ARBA" id="ARBA00022917"/>
    </source>
</evidence>
<comment type="similarity">
    <text evidence="9">Belongs to the GTP-binding elongation factor family. LepA subfamily.</text>
</comment>
<dbReference type="Pfam" id="PF03144">
    <property type="entry name" value="GTP_EFTU_D2"/>
    <property type="match status" value="1"/>
</dbReference>
<dbReference type="SUPFAM" id="SSF52540">
    <property type="entry name" value="P-loop containing nucleoside triphosphate hydrolases"/>
    <property type="match status" value="1"/>
</dbReference>
<dbReference type="RefSeq" id="XP_021871581.1">
    <property type="nucleotide sequence ID" value="XM_022013777.1"/>
</dbReference>